<name>A0A1M5R5Y4_9RHOB</name>
<reference evidence="2 3" key="1">
    <citation type="submission" date="2016-11" db="EMBL/GenBank/DDBJ databases">
        <authorList>
            <person name="Jaros S."/>
            <person name="Januszkiewicz K."/>
            <person name="Wedrychowicz H."/>
        </authorList>
    </citation>
    <scope>NUCLEOTIDE SEQUENCE [LARGE SCALE GENOMIC DNA]</scope>
    <source>
        <strain evidence="2 3">DSM 29431</strain>
    </source>
</reference>
<keyword evidence="1" id="KW-1133">Transmembrane helix</keyword>
<protein>
    <submittedName>
        <fullName evidence="2">Uncharacterized protein</fullName>
    </submittedName>
</protein>
<evidence type="ECO:0000313" key="2">
    <source>
        <dbReference type="EMBL" id="SHH21787.1"/>
    </source>
</evidence>
<accession>A0A1M5R5Y4</accession>
<dbReference type="Proteomes" id="UP000184221">
    <property type="component" value="Unassembled WGS sequence"/>
</dbReference>
<keyword evidence="3" id="KW-1185">Reference proteome</keyword>
<sequence length="56" mass="5896">MDWKRKKTPLMGLIGGLGVVAFLGGVVAGLYSMGMAVFLAFAIWIVGATLINVLID</sequence>
<gene>
    <name evidence="2" type="ORF">SAMN05443551_1635</name>
</gene>
<organism evidence="2 3">
    <name type="scientific">Marivita hallyeonensis</name>
    <dbReference type="NCBI Taxonomy" id="996342"/>
    <lineage>
        <taxon>Bacteria</taxon>
        <taxon>Pseudomonadati</taxon>
        <taxon>Pseudomonadota</taxon>
        <taxon>Alphaproteobacteria</taxon>
        <taxon>Rhodobacterales</taxon>
        <taxon>Roseobacteraceae</taxon>
        <taxon>Marivita</taxon>
    </lineage>
</organism>
<dbReference type="AlphaFoldDB" id="A0A1M5R5Y4"/>
<evidence type="ECO:0000256" key="1">
    <source>
        <dbReference type="SAM" id="Phobius"/>
    </source>
</evidence>
<dbReference type="STRING" id="996342.SAMN05443551_1635"/>
<keyword evidence="1" id="KW-0812">Transmembrane</keyword>
<dbReference type="RefSeq" id="WP_178346868.1">
    <property type="nucleotide sequence ID" value="NZ_FQXC01000002.1"/>
</dbReference>
<feature type="transmembrane region" description="Helical" evidence="1">
    <location>
        <begin position="12"/>
        <end position="31"/>
    </location>
</feature>
<keyword evidence="1" id="KW-0472">Membrane</keyword>
<evidence type="ECO:0000313" key="3">
    <source>
        <dbReference type="Proteomes" id="UP000184221"/>
    </source>
</evidence>
<dbReference type="EMBL" id="FQXC01000002">
    <property type="protein sequence ID" value="SHH21787.1"/>
    <property type="molecule type" value="Genomic_DNA"/>
</dbReference>
<feature type="transmembrane region" description="Helical" evidence="1">
    <location>
        <begin position="37"/>
        <end position="55"/>
    </location>
</feature>
<proteinExistence type="predicted"/>